<proteinExistence type="predicted"/>
<dbReference type="EMBL" id="JAWDIS010000002">
    <property type="protein sequence ID" value="MDU0367672.1"/>
    <property type="molecule type" value="Genomic_DNA"/>
</dbReference>
<evidence type="ECO:0000313" key="1">
    <source>
        <dbReference type="EMBL" id="MDU0367672.1"/>
    </source>
</evidence>
<name>A0ABU3T8G2_9MICO</name>
<reference evidence="1 2" key="1">
    <citation type="submission" date="2023-09" db="EMBL/GenBank/DDBJ databases">
        <title>Microbacterium fusihabitans sp. nov., Microbacterium phycihabitans sp. nov., and Microbacterium cervinum sp. nov., isolated from dried seaweeds of beach.</title>
        <authorList>
            <person name="Lee S.D."/>
        </authorList>
    </citation>
    <scope>NUCLEOTIDE SEQUENCE [LARGE SCALE GENOMIC DNA]</scope>
    <source>
        <strain evidence="1 2">KSW4-17</strain>
    </source>
</reference>
<accession>A0ABU3T8G2</accession>
<dbReference type="Proteomes" id="UP001263371">
    <property type="component" value="Unassembled WGS sequence"/>
</dbReference>
<sequence>MATWHTPHSARAFWKDAAGLSDETVAVYLTVAAQACLAFAPLPDLDPEEIPENYRLAQVMHARNIHNAVQNGGGAQQDQDTGFVIMAPAPLDWHIRQLLRPVTAWGAIA</sequence>
<dbReference type="RefSeq" id="WP_315994871.1">
    <property type="nucleotide sequence ID" value="NZ_JAWDIS010000002.1"/>
</dbReference>
<organism evidence="1 2">
    <name type="scientific">Microbacterium galbum</name>
    <dbReference type="NCBI Taxonomy" id="3075994"/>
    <lineage>
        <taxon>Bacteria</taxon>
        <taxon>Bacillati</taxon>
        <taxon>Actinomycetota</taxon>
        <taxon>Actinomycetes</taxon>
        <taxon>Micrococcales</taxon>
        <taxon>Microbacteriaceae</taxon>
        <taxon>Microbacterium</taxon>
    </lineage>
</organism>
<evidence type="ECO:0008006" key="3">
    <source>
        <dbReference type="Google" id="ProtNLM"/>
    </source>
</evidence>
<keyword evidence="2" id="KW-1185">Reference proteome</keyword>
<comment type="caution">
    <text evidence="1">The sequence shown here is derived from an EMBL/GenBank/DDBJ whole genome shotgun (WGS) entry which is preliminary data.</text>
</comment>
<gene>
    <name evidence="1" type="ORF">RWH45_10625</name>
</gene>
<evidence type="ECO:0000313" key="2">
    <source>
        <dbReference type="Proteomes" id="UP001263371"/>
    </source>
</evidence>
<protein>
    <recommendedName>
        <fullName evidence="3">Phage gp6-like head-tail connector protein</fullName>
    </recommendedName>
</protein>